<feature type="region of interest" description="Disordered" evidence="1">
    <location>
        <begin position="160"/>
        <end position="201"/>
    </location>
</feature>
<feature type="region of interest" description="Disordered" evidence="1">
    <location>
        <begin position="97"/>
        <end position="123"/>
    </location>
</feature>
<sequence length="201" mass="21199">MHLYYYTTKRGRRARALPSGLASLAPDALPLWVPRFFPPTGSRGGVAGLPVAPASSLPLPRRRAARRHLPAATPLLANGAMPPAPVLLPWMGAVEAPSSPSLRRDATTSSRLRPRGSARARPRVAVGGPCRAFLATNSCCHARLPVPRGWRLAPPCAEASRRGPARARTFTGVEPLRPCPPARAAASSQARGLALPPPTTS</sequence>
<dbReference type="AlphaFoldDB" id="A0A9W7X8W1"/>
<accession>A0A9W7X8W1</accession>
<dbReference type="EMBL" id="MU629694">
    <property type="protein sequence ID" value="KAJ1255495.1"/>
    <property type="molecule type" value="Genomic_DNA"/>
</dbReference>
<evidence type="ECO:0000313" key="2">
    <source>
        <dbReference type="EMBL" id="KAJ1255495.1"/>
    </source>
</evidence>
<feature type="compositionally biased region" description="Basic residues" evidence="1">
    <location>
        <begin position="112"/>
        <end position="122"/>
    </location>
</feature>
<reference evidence="2 3" key="1">
    <citation type="submission" date="2022-10" db="EMBL/GenBank/DDBJ databases">
        <title>WGS assembly of Paspalum vaginatum 540-79.</title>
        <authorList>
            <person name="Sun G."/>
            <person name="Wase N."/>
            <person name="Shu S."/>
            <person name="Jenkins J."/>
            <person name="Zhou B."/>
            <person name="Torres-Rodriguez J."/>
            <person name="Chen C."/>
            <person name="Sandor L."/>
            <person name="Plott C."/>
            <person name="Yoshinga Y."/>
            <person name="Daum C."/>
            <person name="Qi P."/>
            <person name="Barry K."/>
            <person name="Lipzen A."/>
            <person name="Berry L."/>
            <person name="Pedersen C."/>
            <person name="Gottilla T."/>
            <person name="Foltz A."/>
            <person name="Yu H."/>
            <person name="O'Malley R."/>
            <person name="Zhang C."/>
            <person name="Devos K."/>
            <person name="Sigmon B."/>
            <person name="Yu B."/>
            <person name="Obata T."/>
            <person name="Schmutz J."/>
            <person name="Schnable J."/>
        </authorList>
    </citation>
    <scope>NUCLEOTIDE SEQUENCE [LARGE SCALE GENOMIC DNA]</scope>
    <source>
        <strain evidence="3">cv. 540-79</strain>
    </source>
</reference>
<keyword evidence="3" id="KW-1185">Reference proteome</keyword>
<feature type="compositionally biased region" description="Low complexity" evidence="1">
    <location>
        <begin position="182"/>
        <end position="194"/>
    </location>
</feature>
<organism evidence="2 3">
    <name type="scientific">Paspalum vaginatum</name>
    <name type="common">seashore paspalum</name>
    <dbReference type="NCBI Taxonomy" id="158149"/>
    <lineage>
        <taxon>Eukaryota</taxon>
        <taxon>Viridiplantae</taxon>
        <taxon>Streptophyta</taxon>
        <taxon>Embryophyta</taxon>
        <taxon>Tracheophyta</taxon>
        <taxon>Spermatophyta</taxon>
        <taxon>Magnoliopsida</taxon>
        <taxon>Liliopsida</taxon>
        <taxon>Poales</taxon>
        <taxon>Poaceae</taxon>
        <taxon>PACMAD clade</taxon>
        <taxon>Panicoideae</taxon>
        <taxon>Andropogonodae</taxon>
        <taxon>Paspaleae</taxon>
        <taxon>Paspalinae</taxon>
        <taxon>Paspalum</taxon>
    </lineage>
</organism>
<proteinExistence type="predicted"/>
<name>A0A9W7X8W1_9POAL</name>
<gene>
    <name evidence="2" type="ORF">BS78_K202000</name>
</gene>
<dbReference type="Proteomes" id="UP001164776">
    <property type="component" value="Unassembled WGS sequence"/>
</dbReference>
<evidence type="ECO:0000313" key="3">
    <source>
        <dbReference type="Proteomes" id="UP001164776"/>
    </source>
</evidence>
<evidence type="ECO:0000256" key="1">
    <source>
        <dbReference type="SAM" id="MobiDB-lite"/>
    </source>
</evidence>
<comment type="caution">
    <text evidence="2">The sequence shown here is derived from an EMBL/GenBank/DDBJ whole genome shotgun (WGS) entry which is preliminary data.</text>
</comment>
<protein>
    <submittedName>
        <fullName evidence="2">Uncharacterized protein</fullName>
    </submittedName>
</protein>